<gene>
    <name evidence="1" type="ORF">AAJ76_1510002467</name>
</gene>
<name>A0A0F9WAM9_9MICR</name>
<dbReference type="AlphaFoldDB" id="A0A0F9WAM9"/>
<comment type="caution">
    <text evidence="1">The sequence shown here is derived from an EMBL/GenBank/DDBJ whole genome shotgun (WGS) entry which is preliminary data.</text>
</comment>
<protein>
    <submittedName>
        <fullName evidence="1">Uncharacterized protein</fullName>
    </submittedName>
</protein>
<keyword evidence="2" id="KW-1185">Reference proteome</keyword>
<dbReference type="VEuPathDB" id="MicrosporidiaDB:AAJ76_1510002467"/>
<dbReference type="EMBL" id="JPQZ01000151">
    <property type="protein sequence ID" value="KKO73985.1"/>
    <property type="molecule type" value="Genomic_DNA"/>
</dbReference>
<reference evidence="1" key="1">
    <citation type="journal article" date="2015" name="Environ. Microbiol.">
        <title>Genome analyses suggest the presence of polyploidy and recent human-driven expansions in eight global populations of the honeybee pathogen Nosema ceranae.</title>
        <authorList>
            <person name="Pelin A."/>
            <person name="Selman M."/>
            <person name="Aris-Brosou S."/>
            <person name="Farinelli L."/>
            <person name="Corradi N."/>
        </authorList>
    </citation>
    <scope>NUCLEOTIDE SEQUENCE [LARGE SCALE GENOMIC DNA]</scope>
    <source>
        <strain evidence="1">PA08 1199</strain>
    </source>
</reference>
<dbReference type="GeneID" id="36319024"/>
<proteinExistence type="predicted"/>
<evidence type="ECO:0000313" key="2">
    <source>
        <dbReference type="Proteomes" id="UP000034350"/>
    </source>
</evidence>
<reference evidence="1" key="2">
    <citation type="submission" date="2015-05" db="EMBL/GenBank/DDBJ databases">
        <authorList>
            <person name="Adrian P."/>
            <person name="Selman M."/>
            <person name="Aris-Brosou S."/>
            <person name="Farinelli L."/>
            <person name="Corradi N."/>
        </authorList>
    </citation>
    <scope>NUCLEOTIDE SEQUENCE</scope>
    <source>
        <strain evidence="1">PA08 1199</strain>
    </source>
</reference>
<organism evidence="1 2">
    <name type="scientific">Vairimorpha ceranae</name>
    <dbReference type="NCBI Taxonomy" id="40302"/>
    <lineage>
        <taxon>Eukaryota</taxon>
        <taxon>Fungi</taxon>
        <taxon>Fungi incertae sedis</taxon>
        <taxon>Microsporidia</taxon>
        <taxon>Nosematidae</taxon>
        <taxon>Vairimorpha</taxon>
    </lineage>
</organism>
<dbReference type="Proteomes" id="UP000034350">
    <property type="component" value="Unassembled WGS sequence"/>
</dbReference>
<dbReference type="RefSeq" id="XP_024329727.1">
    <property type="nucleotide sequence ID" value="XM_024474116.1"/>
</dbReference>
<accession>A0A0F9WAM9</accession>
<sequence length="44" mass="5030">MKINREIEKIMVFIRHPLLQTTALLCLQYGLDRCPAGKCTLKGL</sequence>
<evidence type="ECO:0000313" key="1">
    <source>
        <dbReference type="EMBL" id="KKO73985.1"/>
    </source>
</evidence>